<sequence>MIDAGLTKSQYTMMQQRGKKVGCSLLPSYKRVSKAKAACLPPQNAIAVEPDQARVKMQQLLNHTATRLLQLQAEVLSKVTTDFTAQLTLHSAVIDTFDLPNGMMSEEAAESLNKCIREVRLKHTRKDTQCPRLHTMSDMFGYLLVASDPVLSSVGQQERRRKHARRQGTLLSETLRLLADPALPAAGMVKGCDCPVEDGDSSESSSSSESDE</sequence>
<evidence type="ECO:0000313" key="3">
    <source>
        <dbReference type="Proteomes" id="UP000440578"/>
    </source>
</evidence>
<comment type="caution">
    <text evidence="2">The sequence shown here is derived from an EMBL/GenBank/DDBJ whole genome shotgun (WGS) entry which is preliminary data.</text>
</comment>
<feature type="compositionally biased region" description="Low complexity" evidence="1">
    <location>
        <begin position="202"/>
        <end position="212"/>
    </location>
</feature>
<accession>A0A6A4VQ63</accession>
<feature type="region of interest" description="Disordered" evidence="1">
    <location>
        <begin position="191"/>
        <end position="212"/>
    </location>
</feature>
<organism evidence="2 3">
    <name type="scientific">Amphibalanus amphitrite</name>
    <name type="common">Striped barnacle</name>
    <name type="synonym">Balanus amphitrite</name>
    <dbReference type="NCBI Taxonomy" id="1232801"/>
    <lineage>
        <taxon>Eukaryota</taxon>
        <taxon>Metazoa</taxon>
        <taxon>Ecdysozoa</taxon>
        <taxon>Arthropoda</taxon>
        <taxon>Crustacea</taxon>
        <taxon>Multicrustacea</taxon>
        <taxon>Cirripedia</taxon>
        <taxon>Thoracica</taxon>
        <taxon>Thoracicalcarea</taxon>
        <taxon>Balanomorpha</taxon>
        <taxon>Balanoidea</taxon>
        <taxon>Balanidae</taxon>
        <taxon>Amphibalaninae</taxon>
        <taxon>Amphibalanus</taxon>
    </lineage>
</organism>
<evidence type="ECO:0000313" key="2">
    <source>
        <dbReference type="EMBL" id="KAF0293694.1"/>
    </source>
</evidence>
<name>A0A6A4VQ63_AMPAM</name>
<dbReference type="EMBL" id="VIIS01001731">
    <property type="protein sequence ID" value="KAF0293694.1"/>
    <property type="molecule type" value="Genomic_DNA"/>
</dbReference>
<protein>
    <submittedName>
        <fullName evidence="2">Uncharacterized protein</fullName>
    </submittedName>
</protein>
<evidence type="ECO:0000256" key="1">
    <source>
        <dbReference type="SAM" id="MobiDB-lite"/>
    </source>
</evidence>
<reference evidence="2 3" key="1">
    <citation type="submission" date="2019-07" db="EMBL/GenBank/DDBJ databases">
        <title>Draft genome assembly of a fouling barnacle, Amphibalanus amphitrite (Darwin, 1854): The first reference genome for Thecostraca.</title>
        <authorList>
            <person name="Kim W."/>
        </authorList>
    </citation>
    <scope>NUCLEOTIDE SEQUENCE [LARGE SCALE GENOMIC DNA]</scope>
    <source>
        <strain evidence="2">SNU_AA5</strain>
        <tissue evidence="2">Soma without cirri and trophi</tissue>
    </source>
</reference>
<gene>
    <name evidence="2" type="ORF">FJT64_000820</name>
</gene>
<proteinExistence type="predicted"/>
<dbReference type="AlphaFoldDB" id="A0A6A4VQ63"/>
<dbReference type="Proteomes" id="UP000440578">
    <property type="component" value="Unassembled WGS sequence"/>
</dbReference>
<keyword evidence="3" id="KW-1185">Reference proteome</keyword>